<accession>A0ABW5D7A7</accession>
<evidence type="ECO:0000256" key="2">
    <source>
        <dbReference type="ARBA" id="ARBA00010736"/>
    </source>
</evidence>
<sequence>MPRQDFTILNKLGIHARPAAQFVKMANRYQSDILVEKDGEEVDGKSIMGLMMLAAGHGSVIGVSAEGSDADAALAAIGDLIERKFEEE</sequence>
<organism evidence="6 7">
    <name type="scientific">Luteolibacter algae</name>
    <dbReference type="NCBI Taxonomy" id="454151"/>
    <lineage>
        <taxon>Bacteria</taxon>
        <taxon>Pseudomonadati</taxon>
        <taxon>Verrucomicrobiota</taxon>
        <taxon>Verrucomicrobiia</taxon>
        <taxon>Verrucomicrobiales</taxon>
        <taxon>Verrucomicrobiaceae</taxon>
        <taxon>Luteolibacter</taxon>
    </lineage>
</organism>
<dbReference type="PANTHER" id="PTHR33705:SF2">
    <property type="entry name" value="PHOSPHOCARRIER PROTEIN NPR"/>
    <property type="match status" value="1"/>
</dbReference>
<name>A0ABW5D7A7_9BACT</name>
<evidence type="ECO:0000313" key="7">
    <source>
        <dbReference type="Proteomes" id="UP001597375"/>
    </source>
</evidence>
<dbReference type="NCBIfam" id="TIGR01003">
    <property type="entry name" value="PTS_HPr_family"/>
    <property type="match status" value="1"/>
</dbReference>
<dbReference type="InterPro" id="IPR050399">
    <property type="entry name" value="HPr"/>
</dbReference>
<dbReference type="InterPro" id="IPR000032">
    <property type="entry name" value="HPr-like"/>
</dbReference>
<dbReference type="InterPro" id="IPR002114">
    <property type="entry name" value="PTS_HPr_Ser_P_site"/>
</dbReference>
<keyword evidence="3" id="KW-0963">Cytoplasm</keyword>
<reference evidence="7" key="1">
    <citation type="journal article" date="2019" name="Int. J. Syst. Evol. Microbiol.">
        <title>The Global Catalogue of Microorganisms (GCM) 10K type strain sequencing project: providing services to taxonomists for standard genome sequencing and annotation.</title>
        <authorList>
            <consortium name="The Broad Institute Genomics Platform"/>
            <consortium name="The Broad Institute Genome Sequencing Center for Infectious Disease"/>
            <person name="Wu L."/>
            <person name="Ma J."/>
        </authorList>
    </citation>
    <scope>NUCLEOTIDE SEQUENCE [LARGE SCALE GENOMIC DNA]</scope>
    <source>
        <strain evidence="7">CGMCC 4.7106</strain>
    </source>
</reference>
<comment type="caution">
    <text evidence="6">The sequence shown here is derived from an EMBL/GenBank/DDBJ whole genome shotgun (WGS) entry which is preliminary data.</text>
</comment>
<evidence type="ECO:0000259" key="5">
    <source>
        <dbReference type="PROSITE" id="PS51350"/>
    </source>
</evidence>
<protein>
    <submittedName>
        <fullName evidence="6">HPr family phosphocarrier protein</fullName>
    </submittedName>
</protein>
<dbReference type="Pfam" id="PF00381">
    <property type="entry name" value="PTS-HPr"/>
    <property type="match status" value="1"/>
</dbReference>
<dbReference type="PROSITE" id="PS00369">
    <property type="entry name" value="PTS_HPR_HIS"/>
    <property type="match status" value="1"/>
</dbReference>
<dbReference type="InterPro" id="IPR001020">
    <property type="entry name" value="PTS_HPr_His_P_site"/>
</dbReference>
<feature type="domain" description="HPr" evidence="5">
    <location>
        <begin position="1"/>
        <end position="88"/>
    </location>
</feature>
<comment type="subcellular location">
    <subcellularLocation>
        <location evidence="1">Cytoplasm</location>
    </subcellularLocation>
</comment>
<proteinExistence type="inferred from homology"/>
<dbReference type="PROSITE" id="PS00589">
    <property type="entry name" value="PTS_HPR_SER"/>
    <property type="match status" value="1"/>
</dbReference>
<dbReference type="Proteomes" id="UP001597375">
    <property type="component" value="Unassembled WGS sequence"/>
</dbReference>
<evidence type="ECO:0000256" key="1">
    <source>
        <dbReference type="ARBA" id="ARBA00004496"/>
    </source>
</evidence>
<dbReference type="Gene3D" id="3.30.1340.10">
    <property type="entry name" value="HPr-like"/>
    <property type="match status" value="1"/>
</dbReference>
<dbReference type="SUPFAM" id="SSF55594">
    <property type="entry name" value="HPr-like"/>
    <property type="match status" value="1"/>
</dbReference>
<dbReference type="RefSeq" id="WP_386818628.1">
    <property type="nucleotide sequence ID" value="NZ_JBHUIT010000002.1"/>
</dbReference>
<gene>
    <name evidence="6" type="ORF">ACFSSA_04270</name>
</gene>
<comment type="similarity">
    <text evidence="2">Belongs to the HPr family.</text>
</comment>
<dbReference type="PRINTS" id="PR00107">
    <property type="entry name" value="PHOSPHOCPHPR"/>
</dbReference>
<dbReference type="InterPro" id="IPR035895">
    <property type="entry name" value="HPr-like_sf"/>
</dbReference>
<evidence type="ECO:0000256" key="3">
    <source>
        <dbReference type="ARBA" id="ARBA00022490"/>
    </source>
</evidence>
<evidence type="ECO:0000256" key="4">
    <source>
        <dbReference type="ARBA" id="ARBA00022683"/>
    </source>
</evidence>
<keyword evidence="4" id="KW-0598">Phosphotransferase system</keyword>
<dbReference type="EMBL" id="JBHUIT010000002">
    <property type="protein sequence ID" value="MFD2255884.1"/>
    <property type="molecule type" value="Genomic_DNA"/>
</dbReference>
<dbReference type="PANTHER" id="PTHR33705">
    <property type="entry name" value="PHOSPHOCARRIER PROTEIN HPR"/>
    <property type="match status" value="1"/>
</dbReference>
<dbReference type="PROSITE" id="PS51350">
    <property type="entry name" value="PTS_HPR_DOM"/>
    <property type="match status" value="1"/>
</dbReference>
<evidence type="ECO:0000313" key="6">
    <source>
        <dbReference type="EMBL" id="MFD2255884.1"/>
    </source>
</evidence>
<keyword evidence="7" id="KW-1185">Reference proteome</keyword>
<dbReference type="CDD" id="cd00367">
    <property type="entry name" value="PTS-HPr_like"/>
    <property type="match status" value="1"/>
</dbReference>